<dbReference type="Pfam" id="PF04371">
    <property type="entry name" value="PAD_porph"/>
    <property type="match status" value="1"/>
</dbReference>
<dbReference type="RefSeq" id="WP_354089397.1">
    <property type="nucleotide sequence ID" value="NZ_JBEPTF010000003.1"/>
</dbReference>
<name>A0ABV2RCY3_9CAUL</name>
<dbReference type="EC" id="3.5.3.12" evidence="2"/>
<keyword evidence="3" id="KW-1185">Reference proteome</keyword>
<dbReference type="PANTHER" id="PTHR31377:SF0">
    <property type="entry name" value="AGMATINE DEIMINASE-RELATED"/>
    <property type="match status" value="1"/>
</dbReference>
<dbReference type="Gene3D" id="3.75.10.10">
    <property type="entry name" value="L-arginine/glycine Amidinotransferase, Chain A"/>
    <property type="match status" value="1"/>
</dbReference>
<keyword evidence="1 2" id="KW-0378">Hydrolase</keyword>
<evidence type="ECO:0000256" key="1">
    <source>
        <dbReference type="ARBA" id="ARBA00022801"/>
    </source>
</evidence>
<comment type="caution">
    <text evidence="2">The sequence shown here is derived from an EMBL/GenBank/DDBJ whole genome shotgun (WGS) entry which is preliminary data.</text>
</comment>
<dbReference type="Proteomes" id="UP001549313">
    <property type="component" value="Unassembled WGS sequence"/>
</dbReference>
<organism evidence="2 3">
    <name type="scientific">Brevundimonas faecalis</name>
    <dbReference type="NCBI Taxonomy" id="947378"/>
    <lineage>
        <taxon>Bacteria</taxon>
        <taxon>Pseudomonadati</taxon>
        <taxon>Pseudomonadota</taxon>
        <taxon>Alphaproteobacteria</taxon>
        <taxon>Caulobacterales</taxon>
        <taxon>Caulobacteraceae</taxon>
        <taxon>Brevundimonas</taxon>
    </lineage>
</organism>
<protein>
    <submittedName>
        <fullName evidence="2">Agmatine deiminase</fullName>
        <ecNumber evidence="2">3.5.3.12</ecNumber>
    </submittedName>
</protein>
<gene>
    <name evidence="2" type="ORF">ABIE19_002371</name>
</gene>
<dbReference type="GO" id="GO:0047632">
    <property type="term" value="F:agmatine deiminase activity"/>
    <property type="evidence" value="ECO:0007669"/>
    <property type="project" value="UniProtKB-EC"/>
</dbReference>
<dbReference type="EMBL" id="JBEPTF010000003">
    <property type="protein sequence ID" value="MET4684434.1"/>
    <property type="molecule type" value="Genomic_DNA"/>
</dbReference>
<dbReference type="InterPro" id="IPR006311">
    <property type="entry name" value="TAT_signal"/>
</dbReference>
<dbReference type="SUPFAM" id="SSF55909">
    <property type="entry name" value="Pentein"/>
    <property type="match status" value="1"/>
</dbReference>
<proteinExistence type="predicted"/>
<reference evidence="2 3" key="1">
    <citation type="submission" date="2024-06" db="EMBL/GenBank/DDBJ databases">
        <title>Sorghum-associated microbial communities from plants grown in Nebraska, USA.</title>
        <authorList>
            <person name="Schachtman D."/>
        </authorList>
    </citation>
    <scope>NUCLEOTIDE SEQUENCE [LARGE SCALE GENOMIC DNA]</scope>
    <source>
        <strain evidence="2 3">2814</strain>
    </source>
</reference>
<accession>A0ABV2RCY3</accession>
<dbReference type="PROSITE" id="PS51318">
    <property type="entry name" value="TAT"/>
    <property type="match status" value="1"/>
</dbReference>
<sequence length="361" mass="38430">MNRRQIIQTGLAAVGAGTAACAAPAAPARRYEMPMESAPHRRTLMQWPVSVDVYGPRDLASVQANILSIANAISEYEPVAMMAAPGAHGLDRARFSGGVEFWDIPIDDLWCRDSGPTFVKDADGGLAVAHIRFNGWGGKQDSRKDALVAERVARRLNLPLIDSGVVGEQGGLEHDGAGTMMAHASCWVNDNRNPGLSADEIAERLGAAVGASKMIWAPGVKGADITDYHIDSLARFTGPGQVLIQIDDELDPDDPWSAAAHETLGVLRQATDARGRPLEITRLPEPIDIRATGDDFVSSYVNYYVCNGAVIAPQFGDRRADAKAHEILAALYPGRKVVPLNIDALGASGGGIHCATQQQPA</sequence>
<dbReference type="PANTHER" id="PTHR31377">
    <property type="entry name" value="AGMATINE DEIMINASE-RELATED"/>
    <property type="match status" value="1"/>
</dbReference>
<dbReference type="InterPro" id="IPR007466">
    <property type="entry name" value="Peptidyl-Arg-deiminase_porph"/>
</dbReference>
<dbReference type="PROSITE" id="PS51257">
    <property type="entry name" value="PROKAR_LIPOPROTEIN"/>
    <property type="match status" value="1"/>
</dbReference>
<evidence type="ECO:0000313" key="2">
    <source>
        <dbReference type="EMBL" id="MET4684434.1"/>
    </source>
</evidence>
<evidence type="ECO:0000313" key="3">
    <source>
        <dbReference type="Proteomes" id="UP001549313"/>
    </source>
</evidence>